<evidence type="ECO:0000313" key="9">
    <source>
        <dbReference type="Proteomes" id="UP000281549"/>
    </source>
</evidence>
<dbReference type="InterPro" id="IPR051372">
    <property type="entry name" value="CWC21"/>
</dbReference>
<dbReference type="CDD" id="cd21372">
    <property type="entry name" value="cwf21_CWC21-like"/>
    <property type="match status" value="1"/>
</dbReference>
<feature type="domain" description="CWF21" evidence="7">
    <location>
        <begin position="53"/>
        <end position="99"/>
    </location>
</feature>
<keyword evidence="3" id="KW-0507">mRNA processing</keyword>
<dbReference type="GO" id="GO:0008380">
    <property type="term" value="P:RNA splicing"/>
    <property type="evidence" value="ECO:0007669"/>
    <property type="project" value="UniProtKB-KW"/>
</dbReference>
<comment type="similarity">
    <text evidence="2">Belongs to the CWC21 family.</text>
</comment>
<sequence length="107" mass="12730">MYNGIGLPTPRGSGTNGYIQRNLSHIKTKQSKVNYDEHSEAPRLYRKVDQGILEHQRKRQVEVKCMELRLELQEKGMYSEEQIEEFVDARRKELQKEEMTHEIDPRE</sequence>
<dbReference type="GO" id="GO:0005681">
    <property type="term" value="C:spliceosomal complex"/>
    <property type="evidence" value="ECO:0007669"/>
    <property type="project" value="UniProtKB-KW"/>
</dbReference>
<reference evidence="9" key="1">
    <citation type="journal article" date="2018" name="Nat. Microbiol.">
        <title>Leveraging single-cell genomics to expand the fungal tree of life.</title>
        <authorList>
            <person name="Ahrendt S.R."/>
            <person name="Quandt C.A."/>
            <person name="Ciobanu D."/>
            <person name="Clum A."/>
            <person name="Salamov A."/>
            <person name="Andreopoulos B."/>
            <person name="Cheng J.F."/>
            <person name="Woyke T."/>
            <person name="Pelin A."/>
            <person name="Henrissat B."/>
            <person name="Reynolds N.K."/>
            <person name="Benny G.L."/>
            <person name="Smith M.E."/>
            <person name="James T.Y."/>
            <person name="Grigoriev I.V."/>
        </authorList>
    </citation>
    <scope>NUCLEOTIDE SEQUENCE [LARGE SCALE GENOMIC DNA]</scope>
    <source>
        <strain evidence="9">CSF55</strain>
    </source>
</reference>
<dbReference type="PANTHER" id="PTHR36562">
    <property type="entry name" value="SERINE/ARGININE REPETITIVE MATRIX 2"/>
    <property type="match status" value="1"/>
</dbReference>
<keyword evidence="5" id="KW-0508">mRNA splicing</keyword>
<evidence type="ECO:0000256" key="2">
    <source>
        <dbReference type="ARBA" id="ARBA00005954"/>
    </source>
</evidence>
<dbReference type="GO" id="GO:0006397">
    <property type="term" value="P:mRNA processing"/>
    <property type="evidence" value="ECO:0007669"/>
    <property type="project" value="UniProtKB-KW"/>
</dbReference>
<dbReference type="Gene3D" id="6.10.140.420">
    <property type="match status" value="1"/>
</dbReference>
<gene>
    <name evidence="8" type="ORF">ROZALSC1DRAFT_10653</name>
</gene>
<dbReference type="Proteomes" id="UP000281549">
    <property type="component" value="Unassembled WGS sequence"/>
</dbReference>
<accession>A0A4P9YRQ8</accession>
<dbReference type="AlphaFoldDB" id="A0A4P9YRQ8"/>
<keyword evidence="6" id="KW-0539">Nucleus</keyword>
<evidence type="ECO:0000256" key="6">
    <source>
        <dbReference type="ARBA" id="ARBA00023242"/>
    </source>
</evidence>
<evidence type="ECO:0000256" key="4">
    <source>
        <dbReference type="ARBA" id="ARBA00022728"/>
    </source>
</evidence>
<evidence type="ECO:0000313" key="8">
    <source>
        <dbReference type="EMBL" id="RKP22042.1"/>
    </source>
</evidence>
<evidence type="ECO:0000256" key="1">
    <source>
        <dbReference type="ARBA" id="ARBA00004123"/>
    </source>
</evidence>
<dbReference type="Pfam" id="PF08312">
    <property type="entry name" value="cwf21"/>
    <property type="match status" value="1"/>
</dbReference>
<comment type="subcellular location">
    <subcellularLocation>
        <location evidence="1">Nucleus</location>
    </subcellularLocation>
</comment>
<organism evidence="8 9">
    <name type="scientific">Rozella allomycis (strain CSF55)</name>
    <dbReference type="NCBI Taxonomy" id="988480"/>
    <lineage>
        <taxon>Eukaryota</taxon>
        <taxon>Fungi</taxon>
        <taxon>Fungi incertae sedis</taxon>
        <taxon>Cryptomycota</taxon>
        <taxon>Cryptomycota incertae sedis</taxon>
        <taxon>Rozella</taxon>
    </lineage>
</organism>
<dbReference type="InterPro" id="IPR013170">
    <property type="entry name" value="mRNA_splic_Cwf21_dom"/>
</dbReference>
<evidence type="ECO:0000256" key="3">
    <source>
        <dbReference type="ARBA" id="ARBA00022664"/>
    </source>
</evidence>
<proteinExistence type="inferred from homology"/>
<dbReference type="SMART" id="SM01115">
    <property type="entry name" value="cwf21"/>
    <property type="match status" value="1"/>
</dbReference>
<dbReference type="EMBL" id="ML004913">
    <property type="protein sequence ID" value="RKP22042.1"/>
    <property type="molecule type" value="Genomic_DNA"/>
</dbReference>
<keyword evidence="4" id="KW-0747">Spliceosome</keyword>
<evidence type="ECO:0000256" key="5">
    <source>
        <dbReference type="ARBA" id="ARBA00023187"/>
    </source>
</evidence>
<evidence type="ECO:0000259" key="7">
    <source>
        <dbReference type="SMART" id="SM01115"/>
    </source>
</evidence>
<protein>
    <recommendedName>
        <fullName evidence="7">CWF21 domain-containing protein</fullName>
    </recommendedName>
</protein>
<name>A0A4P9YRQ8_ROZAC</name>
<dbReference type="PANTHER" id="PTHR36562:SF5">
    <property type="entry name" value="SERINE_ARGININE REPETITIVE MATRIX 2"/>
    <property type="match status" value="1"/>
</dbReference>